<dbReference type="EMBL" id="PQFF01000210">
    <property type="protein sequence ID" value="RHZ74150.1"/>
    <property type="molecule type" value="Genomic_DNA"/>
</dbReference>
<reference evidence="1 2" key="1">
    <citation type="submission" date="2018-08" db="EMBL/GenBank/DDBJ databases">
        <title>Genome and evolution of the arbuscular mycorrhizal fungus Diversispora epigaea (formerly Glomus versiforme) and its bacterial endosymbionts.</title>
        <authorList>
            <person name="Sun X."/>
            <person name="Fei Z."/>
            <person name="Harrison M."/>
        </authorList>
    </citation>
    <scope>NUCLEOTIDE SEQUENCE [LARGE SCALE GENOMIC DNA]</scope>
    <source>
        <strain evidence="1 2">IT104</strain>
    </source>
</reference>
<dbReference type="OrthoDB" id="2431218at2759"/>
<comment type="caution">
    <text evidence="1">The sequence shown here is derived from an EMBL/GenBank/DDBJ whole genome shotgun (WGS) entry which is preliminary data.</text>
</comment>
<protein>
    <recommendedName>
        <fullName evidence="3">Restriction endonuclease domain-containing protein</fullName>
    </recommendedName>
</protein>
<proteinExistence type="predicted"/>
<evidence type="ECO:0000313" key="2">
    <source>
        <dbReference type="Proteomes" id="UP000266861"/>
    </source>
</evidence>
<name>A0A397IN35_9GLOM</name>
<dbReference type="AlphaFoldDB" id="A0A397IN35"/>
<sequence length="314" mass="35199">MSRARTRTKEFLAGILHKHPKSPKLPKLPEKPLAESSLPLRIGSNITIQDHNTFLNNYGSEGYKFYFELNTDNKTGSVYIIGMASPVHEDVVHLLQKFFEVPNGEVIFSPPIKVSGQPFHFKPKGGGVKIAPDVAVYPDTAFVPRPVASAIVPRPPSDEKGNPHARIVCEVSVGQTVCHLKKRCLTWMRQQYVRAVISIKILDPRLGIREPRTGYFYRIMTAKLYRQGMQGIEKQEWDFGNVIKNSRNPKGNPAPCNAPNLPGFQINIPIGEVFWDPPFPIPPGYAPAIPDAITVHNFTIDLYRIQQVALKAEM</sequence>
<gene>
    <name evidence="1" type="ORF">Glove_227g116</name>
</gene>
<evidence type="ECO:0000313" key="1">
    <source>
        <dbReference type="EMBL" id="RHZ74150.1"/>
    </source>
</evidence>
<evidence type="ECO:0008006" key="3">
    <source>
        <dbReference type="Google" id="ProtNLM"/>
    </source>
</evidence>
<accession>A0A397IN35</accession>
<keyword evidence="2" id="KW-1185">Reference proteome</keyword>
<organism evidence="1 2">
    <name type="scientific">Diversispora epigaea</name>
    <dbReference type="NCBI Taxonomy" id="1348612"/>
    <lineage>
        <taxon>Eukaryota</taxon>
        <taxon>Fungi</taxon>
        <taxon>Fungi incertae sedis</taxon>
        <taxon>Mucoromycota</taxon>
        <taxon>Glomeromycotina</taxon>
        <taxon>Glomeromycetes</taxon>
        <taxon>Diversisporales</taxon>
        <taxon>Diversisporaceae</taxon>
        <taxon>Diversispora</taxon>
    </lineage>
</organism>
<dbReference type="Proteomes" id="UP000266861">
    <property type="component" value="Unassembled WGS sequence"/>
</dbReference>